<dbReference type="RefSeq" id="WP_211470783.1">
    <property type="nucleotide sequence ID" value="NZ_JAGSXH010000119.1"/>
</dbReference>
<protein>
    <recommendedName>
        <fullName evidence="3">McrBC 5-methylcytosine restriction system component</fullName>
    </recommendedName>
</protein>
<dbReference type="Pfam" id="PF10117">
    <property type="entry name" value="McrBC"/>
    <property type="match status" value="1"/>
</dbReference>
<reference evidence="1" key="1">
    <citation type="submission" date="2021-04" db="EMBL/GenBank/DDBJ databases">
        <title>Genome based classification of Actinospica acidithermotolerans sp. nov., an actinobacterium isolated from an Indonesian hot spring.</title>
        <authorList>
            <person name="Kusuma A.B."/>
            <person name="Putra K.E."/>
            <person name="Nafisah S."/>
            <person name="Loh J."/>
            <person name="Nouioui I."/>
            <person name="Goodfellow M."/>
        </authorList>
    </citation>
    <scope>NUCLEOTIDE SEQUENCE</scope>
    <source>
        <strain evidence="1">DSM 45618</strain>
    </source>
</reference>
<evidence type="ECO:0000313" key="1">
    <source>
        <dbReference type="EMBL" id="MBS2966069.1"/>
    </source>
</evidence>
<gene>
    <name evidence="1" type="ORF">KGA66_23695</name>
</gene>
<comment type="caution">
    <text evidence="1">The sequence shown here is derived from an EMBL/GenBank/DDBJ whole genome shotgun (WGS) entry which is preliminary data.</text>
</comment>
<dbReference type="PANTHER" id="PTHR38733">
    <property type="entry name" value="PROTEIN MCRC"/>
    <property type="match status" value="1"/>
</dbReference>
<proteinExistence type="predicted"/>
<dbReference type="AlphaFoldDB" id="A0A8J8BGS5"/>
<dbReference type="InterPro" id="IPR019292">
    <property type="entry name" value="McrC"/>
</dbReference>
<dbReference type="PANTHER" id="PTHR38733:SF1">
    <property type="entry name" value="TYPE IV METHYL-DIRECTED RESTRICTION ENZYME ECOKMCRBC"/>
    <property type="match status" value="1"/>
</dbReference>
<evidence type="ECO:0000313" key="2">
    <source>
        <dbReference type="Proteomes" id="UP000677913"/>
    </source>
</evidence>
<name>A0A8J8BGS5_9ACTN</name>
<evidence type="ECO:0008006" key="3">
    <source>
        <dbReference type="Google" id="ProtNLM"/>
    </source>
</evidence>
<dbReference type="EMBL" id="JAGSXH010000119">
    <property type="protein sequence ID" value="MBS2966069.1"/>
    <property type="molecule type" value="Genomic_DNA"/>
</dbReference>
<accession>A0A8J8BGS5</accession>
<sequence>MPLLAECRKLLLSGLRREYVRRDLVDTTLRGRIDPVAQATRGYGQLDRLHMRTFRREPETWENQACSAALTAAATIARTPGLVHAAAETAGLFPAPGNRAALLTALERGVYHRLNQHYRPAHAWARVILHGDGVSDVLLDSGHRAHTVLLRMNDLWEQVVRRAAAQAAAPLGGTLVQKGAGAASAIRSTGDLGQDSSYPPDCLLRFGTHTTGYLPVDAKYKRYEHRRVDASDIHQLLTYAAGYAGDHPAVSVIVHPVQRGAHDVLQRPQREPQRRRAS</sequence>
<dbReference type="Proteomes" id="UP000677913">
    <property type="component" value="Unassembled WGS sequence"/>
</dbReference>
<organism evidence="1 2">
    <name type="scientific">Actinocrinis puniceicyclus</name>
    <dbReference type="NCBI Taxonomy" id="977794"/>
    <lineage>
        <taxon>Bacteria</taxon>
        <taxon>Bacillati</taxon>
        <taxon>Actinomycetota</taxon>
        <taxon>Actinomycetes</taxon>
        <taxon>Catenulisporales</taxon>
        <taxon>Actinospicaceae</taxon>
        <taxon>Actinocrinis</taxon>
    </lineage>
</organism>
<keyword evidence="2" id="KW-1185">Reference proteome</keyword>